<sequence>MNTFKRLALVVTLVVAMGAGFGCAKKQTGADVAPATTADDNGAANAAIERAAQAITDGIVYFDFDKSDIKAESRDMLRQKAELMKAYPSIRVRIEGNCDARGTQEYNLALGERRARAAYEYLVMLGVNPDQMEMISFGKERPAVEGTGPAVWAKNRRDDFRVIAK</sequence>
<reference evidence="11 12" key="1">
    <citation type="submission" date="2010-10" db="EMBL/GenBank/DDBJ databases">
        <authorList>
            <consortium name="The Broad Institute Genome Sequencing Platform"/>
            <person name="Ward D."/>
            <person name="Earl A."/>
            <person name="Feldgarden M."/>
            <person name="Young S.K."/>
            <person name="Gargeya S."/>
            <person name="Zeng Q."/>
            <person name="Alvarado L."/>
            <person name="Berlin A."/>
            <person name="Bochicchio J."/>
            <person name="Chapman S.B."/>
            <person name="Chen Z."/>
            <person name="Freedman E."/>
            <person name="Gellesch M."/>
            <person name="Goldberg J."/>
            <person name="Griggs A."/>
            <person name="Gujja S."/>
            <person name="Heilman E."/>
            <person name="Heiman D."/>
            <person name="Howarth C."/>
            <person name="Mehta T."/>
            <person name="Neiman D."/>
            <person name="Pearson M."/>
            <person name="Roberts A."/>
            <person name="Saif S."/>
            <person name="Shea T."/>
            <person name="Shenoy N."/>
            <person name="Sisk P."/>
            <person name="Stolte C."/>
            <person name="Sykes S."/>
            <person name="White J."/>
            <person name="Yandava C."/>
            <person name="Allen-Vercoe E."/>
            <person name="Sibley C."/>
            <person name="Ambrose C.E."/>
            <person name="Strauss J."/>
            <person name="Daigneault M."/>
            <person name="Haas B."/>
            <person name="Nusbaum C."/>
            <person name="Birren B."/>
        </authorList>
    </citation>
    <scope>NUCLEOTIDE SEQUENCE [LARGE SCALE GENOMIC DNA]</scope>
    <source>
        <strain evidence="11 12">3_1_6</strain>
    </source>
</reference>
<dbReference type="GO" id="GO:0009279">
    <property type="term" value="C:cell outer membrane"/>
    <property type="evidence" value="ECO:0007669"/>
    <property type="project" value="UniProtKB-SubCell"/>
</dbReference>
<dbReference type="InterPro" id="IPR050330">
    <property type="entry name" value="Bact_OuterMem_StrucFunc"/>
</dbReference>
<keyword evidence="4 8" id="KW-0564">Palmitate</keyword>
<evidence type="ECO:0000256" key="2">
    <source>
        <dbReference type="ARBA" id="ARBA00022729"/>
    </source>
</evidence>
<dbReference type="SUPFAM" id="SSF103088">
    <property type="entry name" value="OmpA-like"/>
    <property type="match status" value="1"/>
</dbReference>
<dbReference type="InterPro" id="IPR039001">
    <property type="entry name" value="Pal"/>
</dbReference>
<dbReference type="eggNOG" id="COG2885">
    <property type="taxonomic scope" value="Bacteria"/>
</dbReference>
<dbReference type="InterPro" id="IPR006664">
    <property type="entry name" value="OMP_bac"/>
</dbReference>
<gene>
    <name evidence="8" type="primary">pal</name>
    <name evidence="11" type="ORF">HMPREF0179_02459</name>
</gene>
<keyword evidence="1" id="KW-0132">Cell division</keyword>
<keyword evidence="7" id="KW-0131">Cell cycle</keyword>
<dbReference type="InterPro" id="IPR036737">
    <property type="entry name" value="OmpA-like_sf"/>
</dbReference>
<evidence type="ECO:0000313" key="12">
    <source>
        <dbReference type="Proteomes" id="UP000006034"/>
    </source>
</evidence>
<comment type="subcellular location">
    <subcellularLocation>
        <location evidence="8">Cell outer membrane</location>
        <topology evidence="8">Lipid-anchor</topology>
    </subcellularLocation>
</comment>
<dbReference type="PRINTS" id="PR01021">
    <property type="entry name" value="OMPADOMAIN"/>
</dbReference>
<protein>
    <recommendedName>
        <fullName evidence="8">Peptidoglycan-associated lipoprotein</fullName>
        <shortName evidence="8">PAL</shortName>
    </recommendedName>
</protein>
<evidence type="ECO:0000256" key="1">
    <source>
        <dbReference type="ARBA" id="ARBA00022618"/>
    </source>
</evidence>
<evidence type="ECO:0000256" key="4">
    <source>
        <dbReference type="ARBA" id="ARBA00023139"/>
    </source>
</evidence>
<reference evidence="11 12" key="2">
    <citation type="submission" date="2013-04" db="EMBL/GenBank/DDBJ databases">
        <title>The Genome Sequence of Bilophila wadsworthia 3_1_6.</title>
        <authorList>
            <consortium name="The Broad Institute Genomics Platform"/>
            <person name="Earl A."/>
            <person name="Ward D."/>
            <person name="Feldgarden M."/>
            <person name="Gevers D."/>
            <person name="Sibley C."/>
            <person name="Strauss J."/>
            <person name="Allen-Vercoe E."/>
            <person name="Walker B."/>
            <person name="Young S."/>
            <person name="Zeng Q."/>
            <person name="Gargeya S."/>
            <person name="Fitzgerald M."/>
            <person name="Haas B."/>
            <person name="Abouelleil A."/>
            <person name="Allen A.W."/>
            <person name="Alvarado L."/>
            <person name="Arachchi H.M."/>
            <person name="Berlin A.M."/>
            <person name="Chapman S.B."/>
            <person name="Gainer-Dewar J."/>
            <person name="Goldberg J."/>
            <person name="Griggs A."/>
            <person name="Gujja S."/>
            <person name="Hansen M."/>
            <person name="Howarth C."/>
            <person name="Imamovic A."/>
            <person name="Ireland A."/>
            <person name="Larimer J."/>
            <person name="McCowan C."/>
            <person name="Murphy C."/>
            <person name="Pearson M."/>
            <person name="Poon T.W."/>
            <person name="Priest M."/>
            <person name="Roberts A."/>
            <person name="Saif S."/>
            <person name="Shea T."/>
            <person name="Sisk P."/>
            <person name="Sykes S."/>
            <person name="Wortman J."/>
            <person name="Nusbaum C."/>
            <person name="Birren B."/>
        </authorList>
    </citation>
    <scope>NUCLEOTIDE SEQUENCE [LARGE SCALE GENOMIC DNA]</scope>
    <source>
        <strain evidence="11 12">3_1_6</strain>
    </source>
</reference>
<evidence type="ECO:0000256" key="8">
    <source>
        <dbReference type="HAMAP-Rule" id="MF_02204"/>
    </source>
</evidence>
<proteinExistence type="inferred from homology"/>
<dbReference type="GeneID" id="78085588"/>
<dbReference type="PROSITE" id="PS51257">
    <property type="entry name" value="PROKAR_LIPOPROTEIN"/>
    <property type="match status" value="1"/>
</dbReference>
<keyword evidence="2 8" id="KW-0732">Signal</keyword>
<dbReference type="STRING" id="563192.HMPREF0179_02459"/>
<feature type="signal peptide" evidence="9">
    <location>
        <begin position="1"/>
        <end position="24"/>
    </location>
</feature>
<evidence type="ECO:0000259" key="10">
    <source>
        <dbReference type="PROSITE" id="PS51123"/>
    </source>
</evidence>
<keyword evidence="5 8" id="KW-0998">Cell outer membrane</keyword>
<dbReference type="EMBL" id="ADCP02000001">
    <property type="protein sequence ID" value="EFV43693.1"/>
    <property type="molecule type" value="Genomic_DNA"/>
</dbReference>
<feature type="chain" id="PRO_5003203283" description="Peptidoglycan-associated lipoprotein" evidence="9">
    <location>
        <begin position="25"/>
        <end position="165"/>
    </location>
</feature>
<dbReference type="PANTHER" id="PTHR30329:SF21">
    <property type="entry name" value="LIPOPROTEIN YIAD-RELATED"/>
    <property type="match status" value="1"/>
</dbReference>
<evidence type="ECO:0000256" key="3">
    <source>
        <dbReference type="ARBA" id="ARBA00023136"/>
    </source>
</evidence>
<evidence type="ECO:0000256" key="7">
    <source>
        <dbReference type="ARBA" id="ARBA00023306"/>
    </source>
</evidence>
<dbReference type="InterPro" id="IPR006665">
    <property type="entry name" value="OmpA-like"/>
</dbReference>
<dbReference type="Proteomes" id="UP000006034">
    <property type="component" value="Unassembled WGS sequence"/>
</dbReference>
<evidence type="ECO:0000256" key="9">
    <source>
        <dbReference type="SAM" id="SignalP"/>
    </source>
</evidence>
<keyword evidence="12" id="KW-1185">Reference proteome</keyword>
<keyword evidence="3 8" id="KW-0472">Membrane</keyword>
<dbReference type="Pfam" id="PF00691">
    <property type="entry name" value="OmpA"/>
    <property type="match status" value="1"/>
</dbReference>
<dbReference type="OrthoDB" id="9809164at2"/>
<organism evidence="11 12">
    <name type="scientific">Bilophila wadsworthia (strain 3_1_6)</name>
    <dbReference type="NCBI Taxonomy" id="563192"/>
    <lineage>
        <taxon>Bacteria</taxon>
        <taxon>Pseudomonadati</taxon>
        <taxon>Thermodesulfobacteriota</taxon>
        <taxon>Desulfovibrionia</taxon>
        <taxon>Desulfovibrionales</taxon>
        <taxon>Desulfovibrionaceae</taxon>
        <taxon>Bilophila</taxon>
    </lineage>
</organism>
<dbReference type="Gene3D" id="3.30.1330.60">
    <property type="entry name" value="OmpA-like domain"/>
    <property type="match status" value="1"/>
</dbReference>
<dbReference type="HOGENOM" id="CLU_016890_9_4_7"/>
<evidence type="ECO:0000313" key="11">
    <source>
        <dbReference type="EMBL" id="EFV43693.1"/>
    </source>
</evidence>
<name>E5Y8E1_BILW3</name>
<evidence type="ECO:0000256" key="5">
    <source>
        <dbReference type="ARBA" id="ARBA00023237"/>
    </source>
</evidence>
<dbReference type="AlphaFoldDB" id="E5Y8E1"/>
<dbReference type="GO" id="GO:0051301">
    <property type="term" value="P:cell division"/>
    <property type="evidence" value="ECO:0007669"/>
    <property type="project" value="UniProtKB-KW"/>
</dbReference>
<dbReference type="NCBIfam" id="TIGR02802">
    <property type="entry name" value="Pal_lipo"/>
    <property type="match status" value="1"/>
</dbReference>
<dbReference type="PROSITE" id="PS51123">
    <property type="entry name" value="OMPA_2"/>
    <property type="match status" value="1"/>
</dbReference>
<dbReference type="PANTHER" id="PTHR30329">
    <property type="entry name" value="STATOR ELEMENT OF FLAGELLAR MOTOR COMPLEX"/>
    <property type="match status" value="1"/>
</dbReference>
<feature type="domain" description="OmpA-like" evidence="10">
    <location>
        <begin position="50"/>
        <end position="165"/>
    </location>
</feature>
<dbReference type="RefSeq" id="WP_005028312.1">
    <property type="nucleotide sequence ID" value="NZ_KE150238.1"/>
</dbReference>
<dbReference type="InterPro" id="IPR014169">
    <property type="entry name" value="Pal_lipo_C"/>
</dbReference>
<evidence type="ECO:0000256" key="6">
    <source>
        <dbReference type="ARBA" id="ARBA00023288"/>
    </source>
</evidence>
<comment type="similarity">
    <text evidence="8">Belongs to the Pal lipoprotein family.</text>
</comment>
<keyword evidence="6 8" id="KW-0449">Lipoprotein</keyword>
<accession>E5Y8E1</accession>
<dbReference type="HAMAP" id="MF_02204">
    <property type="entry name" value="Pal"/>
    <property type="match status" value="1"/>
</dbReference>
<dbReference type="CDD" id="cd07185">
    <property type="entry name" value="OmpA_C-like"/>
    <property type="match status" value="1"/>
</dbReference>
<comment type="caution">
    <text evidence="11">The sequence shown here is derived from an EMBL/GenBank/DDBJ whole genome shotgun (WGS) entry which is preliminary data.</text>
</comment>